<keyword evidence="2" id="KW-1185">Reference proteome</keyword>
<evidence type="ECO:0000313" key="1">
    <source>
        <dbReference type="EMBL" id="MDL5034049.1"/>
    </source>
</evidence>
<comment type="caution">
    <text evidence="1">The sequence shown here is derived from an EMBL/GenBank/DDBJ whole genome shotgun (WGS) entry which is preliminary data.</text>
</comment>
<dbReference type="Pfam" id="PF18934">
    <property type="entry name" value="DUF5682"/>
    <property type="match status" value="1"/>
</dbReference>
<gene>
    <name evidence="1" type="ORF">QRD43_19275</name>
</gene>
<dbReference type="EMBL" id="JASVDS010000006">
    <property type="protein sequence ID" value="MDL5034049.1"/>
    <property type="molecule type" value="Genomic_DNA"/>
</dbReference>
<organism evidence="1 2">
    <name type="scientific">Roseateles subflavus</name>
    <dbReference type="NCBI Taxonomy" id="3053353"/>
    <lineage>
        <taxon>Bacteria</taxon>
        <taxon>Pseudomonadati</taxon>
        <taxon>Pseudomonadota</taxon>
        <taxon>Betaproteobacteria</taxon>
        <taxon>Burkholderiales</taxon>
        <taxon>Sphaerotilaceae</taxon>
        <taxon>Roseateles</taxon>
    </lineage>
</organism>
<name>A0ABT7LMM8_9BURK</name>
<dbReference type="Proteomes" id="UP001238603">
    <property type="component" value="Unassembled WGS sequence"/>
</dbReference>
<accession>A0ABT7LMM8</accession>
<sequence>MPDASWTAEAPQAEALRALGARLITPALIVFPVRHHSPACALQLQRLLARMPVCAVLVEGPRSFTRLIPQLTHPQARMPLALYAYCVFKAQGETPARRHAAYYPFCDHSPELVALRHAAALGLPARFIDLDLAEQSALESEAGPDEAAADEPARSLLDERHLQRSQYLAHLARALGCRDHEELWEHLFEAPAPGRSVEAHIADVAAYCQLSRLEHGEDELRADGTLAREAEMAAAIAEALAQRGPGDGPVLAVVGGFHAVVLPDLVAAGTARPALRTPAIDDQAGALIRYAQDRLDRLNGYSAGMTSPAWHQGLWERLARREALARTAPDAAAALRREQALSVLLDVATELREKHRVPLPLPTLAAACEQALQLAALRGREAPLRADVLDAVTSCFVKGELDAEGALILDVTRRQLCGTLTGQLPPGTDRPPLLRDVEARARRQRLKIDDAQPRRLVLDLYRRPDHRVTSRLLHGLALLGVPMAVRQSGPDFVHGMGLARLQEHWEYAWSAVTEGALVEAGVLGTTLPLAVAHRFEARLQRLTDGTDPRHAGAAAALLVQACVLGLHDHVRPVAATLAAVMNEDAHFESVAAACGMLGLLWESREPLEARQLAELPALLQAAYQRAIYLGRDLQGAQGDGSALLDSLSRLRELLLSEAGETLDAALFWSLLEHLQSAHALSLVRGAAAGLRYCAGHLDEHGLERLVGGHLHGGLRPADAVAFLRGLLGTAREAAWQQQRLLEVLDARLRDWPDGEFVAVLPELRLAFAGMTPRETDRIAEAVAGLHGQRDLGRLVHHELGAEAVQRHLAASAQLLERLRADGLEGWLTP</sequence>
<reference evidence="1 2" key="1">
    <citation type="submission" date="2023-06" db="EMBL/GenBank/DDBJ databases">
        <title>Pelomonas sp. APW6 16S ribosomal RNA gene genome sequencing and assembly.</title>
        <authorList>
            <person name="Woo H."/>
        </authorList>
    </citation>
    <scope>NUCLEOTIDE SEQUENCE [LARGE SCALE GENOMIC DNA]</scope>
    <source>
        <strain evidence="1 2">APW6</strain>
    </source>
</reference>
<protein>
    <submittedName>
        <fullName evidence="1">DUF5682 family protein</fullName>
    </submittedName>
</protein>
<dbReference type="InterPro" id="IPR043737">
    <property type="entry name" value="DUF5682"/>
</dbReference>
<proteinExistence type="predicted"/>
<dbReference type="RefSeq" id="WP_285984123.1">
    <property type="nucleotide sequence ID" value="NZ_JASVDS010000006.1"/>
</dbReference>
<evidence type="ECO:0000313" key="2">
    <source>
        <dbReference type="Proteomes" id="UP001238603"/>
    </source>
</evidence>